<comment type="caution">
    <text evidence="1">The sequence shown here is derived from an EMBL/GenBank/DDBJ whole genome shotgun (WGS) entry which is preliminary data.</text>
</comment>
<evidence type="ECO:0000313" key="1">
    <source>
        <dbReference type="EMBL" id="CAG8550092.1"/>
    </source>
</evidence>
<dbReference type="AlphaFoldDB" id="A0A9N9FQW3"/>
<sequence length="301" mass="34303">TKEEAGMLSTRNNIANIINERSSTNYTGYQQSWHGQCEEKKLRDQESSSISVEESCEKVRPKVPLEQNSKSVPIQPEETKVLHDYIVAQDFIQEVSSWFTDEDIIEVVDVLTINTIIEVELAHLFLKRFPYGKRFEMGVQELMVKENISEQTARKRLFQDIIKHLSGITLETLRKRTQISIKLYKLIEKIGVDKIKNIRNSVRILFKSETESPPGQNGVVNHVSNTESTNIISRVDMTKKTSPIAQASAPPIFEPEVDTSPIKSLGSRTLCDLLNIDWQAKLIGNSDPEKKQIHVIKMVLE</sequence>
<proteinExistence type="predicted"/>
<evidence type="ECO:0000313" key="2">
    <source>
        <dbReference type="Proteomes" id="UP000789342"/>
    </source>
</evidence>
<dbReference type="Proteomes" id="UP000789342">
    <property type="component" value="Unassembled WGS sequence"/>
</dbReference>
<keyword evidence="2" id="KW-1185">Reference proteome</keyword>
<protein>
    <submittedName>
        <fullName evidence="1">6892_t:CDS:1</fullName>
    </submittedName>
</protein>
<dbReference type="EMBL" id="CAJVPV010003361">
    <property type="protein sequence ID" value="CAG8550092.1"/>
    <property type="molecule type" value="Genomic_DNA"/>
</dbReference>
<name>A0A9N9FQW3_9GLOM</name>
<gene>
    <name evidence="1" type="ORF">AMORRO_LOCUS5533</name>
</gene>
<feature type="non-terminal residue" evidence="1">
    <location>
        <position position="301"/>
    </location>
</feature>
<accession>A0A9N9FQW3</accession>
<organism evidence="1 2">
    <name type="scientific">Acaulospora morrowiae</name>
    <dbReference type="NCBI Taxonomy" id="94023"/>
    <lineage>
        <taxon>Eukaryota</taxon>
        <taxon>Fungi</taxon>
        <taxon>Fungi incertae sedis</taxon>
        <taxon>Mucoromycota</taxon>
        <taxon>Glomeromycotina</taxon>
        <taxon>Glomeromycetes</taxon>
        <taxon>Diversisporales</taxon>
        <taxon>Acaulosporaceae</taxon>
        <taxon>Acaulospora</taxon>
    </lineage>
</organism>
<reference evidence="1" key="1">
    <citation type="submission" date="2021-06" db="EMBL/GenBank/DDBJ databases">
        <authorList>
            <person name="Kallberg Y."/>
            <person name="Tangrot J."/>
            <person name="Rosling A."/>
        </authorList>
    </citation>
    <scope>NUCLEOTIDE SEQUENCE</scope>
    <source>
        <strain evidence="1">CL551</strain>
    </source>
</reference>
<dbReference type="OrthoDB" id="2436889at2759"/>